<evidence type="ECO:0000256" key="1">
    <source>
        <dbReference type="SAM" id="MobiDB-lite"/>
    </source>
</evidence>
<protein>
    <recommendedName>
        <fullName evidence="2">EF-hand domain-containing protein</fullName>
    </recommendedName>
</protein>
<keyword evidence="4" id="KW-1185">Reference proteome</keyword>
<dbReference type="InterPro" id="IPR002048">
    <property type="entry name" value="EF_hand_dom"/>
</dbReference>
<dbReference type="InterPro" id="IPR042847">
    <property type="entry name" value="EFC12"/>
</dbReference>
<dbReference type="AlphaFoldDB" id="A0ABD0L9V7"/>
<feature type="region of interest" description="Disordered" evidence="1">
    <location>
        <begin position="92"/>
        <end position="125"/>
    </location>
</feature>
<feature type="region of interest" description="Disordered" evidence="1">
    <location>
        <begin position="317"/>
        <end position="459"/>
    </location>
</feature>
<accession>A0ABD0L9V7</accession>
<gene>
    <name evidence="3" type="ORF">BaRGS_00012572</name>
</gene>
<dbReference type="InterPro" id="IPR011992">
    <property type="entry name" value="EF-hand-dom_pair"/>
</dbReference>
<dbReference type="PANTHER" id="PTHR47225">
    <property type="entry name" value="EF-HAND CALCIUM-BINDING DOMAIN-CONTAINING PROTEIN 12"/>
    <property type="match status" value="1"/>
</dbReference>
<dbReference type="PANTHER" id="PTHR47225:SF1">
    <property type="entry name" value="EF-HAND CALCIUM-BINDING DOMAIN-CONTAINING PROTEIN 12"/>
    <property type="match status" value="1"/>
</dbReference>
<dbReference type="Proteomes" id="UP001519460">
    <property type="component" value="Unassembled WGS sequence"/>
</dbReference>
<feature type="region of interest" description="Disordered" evidence="1">
    <location>
        <begin position="174"/>
        <end position="196"/>
    </location>
</feature>
<proteinExistence type="predicted"/>
<evidence type="ECO:0000313" key="4">
    <source>
        <dbReference type="Proteomes" id="UP001519460"/>
    </source>
</evidence>
<evidence type="ECO:0000259" key="2">
    <source>
        <dbReference type="PROSITE" id="PS50222"/>
    </source>
</evidence>
<dbReference type="PROSITE" id="PS50222">
    <property type="entry name" value="EF_HAND_2"/>
    <property type="match status" value="1"/>
</dbReference>
<feature type="compositionally biased region" description="Basic and acidic residues" evidence="1">
    <location>
        <begin position="417"/>
        <end position="459"/>
    </location>
</feature>
<name>A0ABD0L9V7_9CAEN</name>
<organism evidence="3 4">
    <name type="scientific">Batillaria attramentaria</name>
    <dbReference type="NCBI Taxonomy" id="370345"/>
    <lineage>
        <taxon>Eukaryota</taxon>
        <taxon>Metazoa</taxon>
        <taxon>Spiralia</taxon>
        <taxon>Lophotrochozoa</taxon>
        <taxon>Mollusca</taxon>
        <taxon>Gastropoda</taxon>
        <taxon>Caenogastropoda</taxon>
        <taxon>Sorbeoconcha</taxon>
        <taxon>Cerithioidea</taxon>
        <taxon>Batillariidae</taxon>
        <taxon>Batillaria</taxon>
    </lineage>
</organism>
<dbReference type="EMBL" id="JACVVK020000069">
    <property type="protein sequence ID" value="KAK7496162.1"/>
    <property type="molecule type" value="Genomic_DNA"/>
</dbReference>
<comment type="caution">
    <text evidence="3">The sequence shown here is derived from an EMBL/GenBank/DDBJ whole genome shotgun (WGS) entry which is preliminary data.</text>
</comment>
<dbReference type="SUPFAM" id="SSF47473">
    <property type="entry name" value="EF-hand"/>
    <property type="match status" value="1"/>
</dbReference>
<reference evidence="3 4" key="1">
    <citation type="journal article" date="2023" name="Sci. Data">
        <title>Genome assembly of the Korean intertidal mud-creeper Batillaria attramentaria.</title>
        <authorList>
            <person name="Patra A.K."/>
            <person name="Ho P.T."/>
            <person name="Jun S."/>
            <person name="Lee S.J."/>
            <person name="Kim Y."/>
            <person name="Won Y.J."/>
        </authorList>
    </citation>
    <scope>NUCLEOTIDE SEQUENCE [LARGE SCALE GENOMIC DNA]</scope>
    <source>
        <strain evidence="3">Wonlab-2016</strain>
    </source>
</reference>
<sequence length="695" mass="78823">MAPRGGKGGADALHNEDISFDLDRLFDHYNMDHIPVDQRLNGFKHRNLPHVKHYKAAVNIFGGPLSRKRVMIAPPMETPLKHRLGMYMNRREHPLPPVLNNQAQPVAPAPKPPTEEELQEKAQKEKEASYKNWFAERQALRGKLDGMGLSEDLLRRKVDKTELEARVERQLRAKRTWKPEPEPEPEPAPEVKTPPVVPNVNAPVPAGLQALDRFLAEKKLRLIDLFTNADRNKDWRLTKQELYRAVKQYKIPLTPSDIEDLMVMLDQDFDEHLDYGEVSRGLAALRVERRAVRRESGSQGGSGSASHALSKISPFSRDMSHKQNGYAGVSSPERDLSRPGYVENEGDQVTAEEVGEDETQAETERRADSVTESVSLSRSGSAAHTRSGSAARSRGGSAARSRSSSSTPNSLEPPPPDLREERRMGSSDEEMVELRKHDKAVLERAKAKKWPMPDKKRDEAPGVIRVGHKGVDNHCRVSTMEGEAGSLMDAFRRTALKEYFQAVRLCQQNDVVLTPELLDRVLLYPPEIPHSELKKKLRIPSGPLSGLNEDFAKPPRKPKTPPEIRHKDRMKRTKSGALLIDSRHMYPTLNKITPVASKENLSTGRALVSRKTDCWMSFEEYHQYTKHLPVRYKQLTTSDPNEMPDLSKFWPGYMLDKLVLCMPLEPHEKTPWSKGSSYIFQSTRQRRPAYPAKYY</sequence>
<feature type="domain" description="EF-hand" evidence="2">
    <location>
        <begin position="217"/>
        <end position="252"/>
    </location>
</feature>
<dbReference type="Gene3D" id="1.10.238.10">
    <property type="entry name" value="EF-hand"/>
    <property type="match status" value="1"/>
</dbReference>
<evidence type="ECO:0000313" key="3">
    <source>
        <dbReference type="EMBL" id="KAK7496162.1"/>
    </source>
</evidence>
<feature type="compositionally biased region" description="Low complexity" evidence="1">
    <location>
        <begin position="377"/>
        <end position="406"/>
    </location>
</feature>
<feature type="region of interest" description="Disordered" evidence="1">
    <location>
        <begin position="544"/>
        <end position="570"/>
    </location>
</feature>